<evidence type="ECO:0000313" key="3">
    <source>
        <dbReference type="Proteomes" id="UP000567179"/>
    </source>
</evidence>
<gene>
    <name evidence="2" type="ORF">D9619_004198</name>
</gene>
<name>A0A8H5BSB3_9AGAR</name>
<dbReference type="InterPro" id="IPR011009">
    <property type="entry name" value="Kinase-like_dom_sf"/>
</dbReference>
<dbReference type="InterPro" id="IPR000719">
    <property type="entry name" value="Prot_kinase_dom"/>
</dbReference>
<evidence type="ECO:0000259" key="1">
    <source>
        <dbReference type="PROSITE" id="PS50011"/>
    </source>
</evidence>
<evidence type="ECO:0000313" key="2">
    <source>
        <dbReference type="EMBL" id="KAF5327442.1"/>
    </source>
</evidence>
<dbReference type="OrthoDB" id="5979581at2759"/>
<accession>A0A8H5BSB3</accession>
<sequence length="152" mass="16858">MEIHKEDPRELMWTLDYPVLTAIISKDMCEGAASLPRYITTACDSLKNLYTQSDEENPEPHAKLFDFGSVRREGDATKGLQCMPLSRSPEIVYALEVEKIDNPQIERPSDIWALGTVIISGGTLSMLRDYVSLSKIASFAGDPPPMLGRLGI</sequence>
<dbReference type="PROSITE" id="PS50011">
    <property type="entry name" value="PROTEIN_KINASE_DOM"/>
    <property type="match status" value="1"/>
</dbReference>
<dbReference type="GO" id="GO:0004672">
    <property type="term" value="F:protein kinase activity"/>
    <property type="evidence" value="ECO:0007669"/>
    <property type="project" value="InterPro"/>
</dbReference>
<dbReference type="Proteomes" id="UP000567179">
    <property type="component" value="Unassembled WGS sequence"/>
</dbReference>
<dbReference type="EMBL" id="JAACJJ010000014">
    <property type="protein sequence ID" value="KAF5327442.1"/>
    <property type="molecule type" value="Genomic_DNA"/>
</dbReference>
<feature type="domain" description="Protein kinase" evidence="1">
    <location>
        <begin position="1"/>
        <end position="152"/>
    </location>
</feature>
<organism evidence="2 3">
    <name type="scientific">Psilocybe cf. subviscida</name>
    <dbReference type="NCBI Taxonomy" id="2480587"/>
    <lineage>
        <taxon>Eukaryota</taxon>
        <taxon>Fungi</taxon>
        <taxon>Dikarya</taxon>
        <taxon>Basidiomycota</taxon>
        <taxon>Agaricomycotina</taxon>
        <taxon>Agaricomycetes</taxon>
        <taxon>Agaricomycetidae</taxon>
        <taxon>Agaricales</taxon>
        <taxon>Agaricineae</taxon>
        <taxon>Strophariaceae</taxon>
        <taxon>Psilocybe</taxon>
    </lineage>
</organism>
<comment type="caution">
    <text evidence="2">The sequence shown here is derived from an EMBL/GenBank/DDBJ whole genome shotgun (WGS) entry which is preliminary data.</text>
</comment>
<dbReference type="Gene3D" id="1.10.510.10">
    <property type="entry name" value="Transferase(Phosphotransferase) domain 1"/>
    <property type="match status" value="1"/>
</dbReference>
<dbReference type="SUPFAM" id="SSF56112">
    <property type="entry name" value="Protein kinase-like (PK-like)"/>
    <property type="match status" value="1"/>
</dbReference>
<reference evidence="2 3" key="1">
    <citation type="journal article" date="2020" name="ISME J.">
        <title>Uncovering the hidden diversity of litter-decomposition mechanisms in mushroom-forming fungi.</title>
        <authorList>
            <person name="Floudas D."/>
            <person name="Bentzer J."/>
            <person name="Ahren D."/>
            <person name="Johansson T."/>
            <person name="Persson P."/>
            <person name="Tunlid A."/>
        </authorList>
    </citation>
    <scope>NUCLEOTIDE SEQUENCE [LARGE SCALE GENOMIC DNA]</scope>
    <source>
        <strain evidence="2 3">CBS 101986</strain>
    </source>
</reference>
<keyword evidence="3" id="KW-1185">Reference proteome</keyword>
<protein>
    <recommendedName>
        <fullName evidence="1">Protein kinase domain-containing protein</fullName>
    </recommendedName>
</protein>
<proteinExistence type="predicted"/>
<dbReference type="GO" id="GO:0005524">
    <property type="term" value="F:ATP binding"/>
    <property type="evidence" value="ECO:0007669"/>
    <property type="project" value="InterPro"/>
</dbReference>
<dbReference type="AlphaFoldDB" id="A0A8H5BSB3"/>